<dbReference type="PANTHER" id="PTHR35395">
    <property type="entry name" value="DUF6536 DOMAIN-CONTAINING PROTEIN"/>
    <property type="match status" value="1"/>
</dbReference>
<feature type="transmembrane region" description="Helical" evidence="1">
    <location>
        <begin position="460"/>
        <end position="485"/>
    </location>
</feature>
<dbReference type="AlphaFoldDB" id="A0A2I1CSE1"/>
<accession>A0A2I1CSE1</accession>
<feature type="non-terminal residue" evidence="3">
    <location>
        <position position="1"/>
    </location>
</feature>
<dbReference type="OrthoDB" id="5429634at2759"/>
<evidence type="ECO:0000313" key="4">
    <source>
        <dbReference type="Proteomes" id="UP000234254"/>
    </source>
</evidence>
<feature type="transmembrane region" description="Helical" evidence="1">
    <location>
        <begin position="169"/>
        <end position="186"/>
    </location>
</feature>
<keyword evidence="1" id="KW-1133">Transmembrane helix</keyword>
<reference evidence="3" key="1">
    <citation type="submission" date="2016-12" db="EMBL/GenBank/DDBJ databases">
        <title>The genomes of Aspergillus section Nigri reveals drivers in fungal speciation.</title>
        <authorList>
            <consortium name="DOE Joint Genome Institute"/>
            <person name="Vesth T.C."/>
            <person name="Nybo J."/>
            <person name="Theobald S."/>
            <person name="Brandl J."/>
            <person name="Frisvad J.C."/>
            <person name="Nielsen K.F."/>
            <person name="Lyhne E.K."/>
            <person name="Kogle M.E."/>
            <person name="Kuo A."/>
            <person name="Riley R."/>
            <person name="Clum A."/>
            <person name="Nolan M."/>
            <person name="Lipzen A."/>
            <person name="Salamov A."/>
            <person name="Henrissat B."/>
            <person name="Wiebenga A."/>
            <person name="De vries R.P."/>
            <person name="Grigoriev I.V."/>
            <person name="Mortensen U.H."/>
            <person name="Andersen M.R."/>
            <person name="Baker S.E."/>
        </authorList>
    </citation>
    <scope>NUCLEOTIDE SEQUENCE</scope>
    <source>
        <strain evidence="3">IBT 28561</strain>
    </source>
</reference>
<proteinExistence type="predicted"/>
<feature type="transmembrane region" description="Helical" evidence="1">
    <location>
        <begin position="343"/>
        <end position="366"/>
    </location>
</feature>
<keyword evidence="1" id="KW-0812">Transmembrane</keyword>
<dbReference type="InterPro" id="IPR046623">
    <property type="entry name" value="DUF6536"/>
</dbReference>
<organism evidence="3 4">
    <name type="scientific">Aspergillus campestris (strain IBT 28561)</name>
    <dbReference type="NCBI Taxonomy" id="1392248"/>
    <lineage>
        <taxon>Eukaryota</taxon>
        <taxon>Fungi</taxon>
        <taxon>Dikarya</taxon>
        <taxon>Ascomycota</taxon>
        <taxon>Pezizomycotina</taxon>
        <taxon>Eurotiomycetes</taxon>
        <taxon>Eurotiomycetidae</taxon>
        <taxon>Eurotiales</taxon>
        <taxon>Aspergillaceae</taxon>
        <taxon>Aspergillus</taxon>
        <taxon>Aspergillus subgen. Circumdati</taxon>
    </lineage>
</organism>
<evidence type="ECO:0000313" key="3">
    <source>
        <dbReference type="EMBL" id="PKY00531.1"/>
    </source>
</evidence>
<sequence length="731" mass="82600">LRRLIFRIRYSRLRDYTPRGTNILHKAESLVNLNRIPLPLLDKETDPGQEWIKGVLLCAWGCSAILALNVILAIIAIVVAYKRPSYSDRHFEYAELYRGSCSTTNGWTTGMHLVINVLSTALLAASNYSMQCLSAPSRADIDQAHSKRTWLDIGVFSARNLWAMDARRKLLWVILFISSVPVHMMYNSAIFPSITTREYGLVVIPDDPGMSEPLTRSEDAHLSFTQRVGYSPEDVRAEYLNRTLKPHIDVSECLKPYDIEYNTKKGTLLLVVPAEHIDGSPIVGSFDWDTPFPFHIGARRFGGNLNNLTYPGWSLRAPGNSTWLHLRDFFDDHWFPFSKQCQFYFSLPISLTVIGCNIAKVICMYLTARCDRRSVLLTLGDGLSSFLHKPDITTKGRCLMSKLDMTTGELPWCRDPYISDTLDTTPLGEMRNSQPVQLRRLPQRLPRRSRWVRSPGWKPWTLTLTFFLACLGTSIFLFHLGFLGTTPMWAQEMGKPTGDTVFYDGGNVILLILLANSPQLTYSFLYFLCNGLLTNMRLAVEFNDFATNRKPLRVSWPKGQQRSAYYISLPYRYGFPLIAVSTIMHWLLSQSLFVVKIRALDVYDNELEEESTTACSWSSKAILWTIVVGSLAMGVLIGLGFRRLPSDMPLASSCSAAISASCHPPPEDTEVSLKPVKWGEIINRPRTSTGIEEASEHISENDHAEDTQIEYAHCSLTSEPVMRASPNVLYC</sequence>
<feature type="transmembrane region" description="Helical" evidence="1">
    <location>
        <begin position="571"/>
        <end position="588"/>
    </location>
</feature>
<protein>
    <recommendedName>
        <fullName evidence="2">DUF6536 domain-containing protein</fullName>
    </recommendedName>
</protein>
<comment type="caution">
    <text evidence="3">The sequence shown here is derived from an EMBL/GenBank/DDBJ whole genome shotgun (WGS) entry which is preliminary data.</text>
</comment>
<feature type="non-terminal residue" evidence="3">
    <location>
        <position position="731"/>
    </location>
</feature>
<keyword evidence="4" id="KW-1185">Reference proteome</keyword>
<dbReference type="PANTHER" id="PTHR35395:SF1">
    <property type="entry name" value="DUF6536 DOMAIN-CONTAINING PROTEIN"/>
    <property type="match status" value="1"/>
</dbReference>
<dbReference type="GeneID" id="36540638"/>
<dbReference type="EMBL" id="MSFM01000014">
    <property type="protein sequence ID" value="PKY00531.1"/>
    <property type="molecule type" value="Genomic_DNA"/>
</dbReference>
<dbReference type="Proteomes" id="UP000234254">
    <property type="component" value="Unassembled WGS sequence"/>
</dbReference>
<dbReference type="Pfam" id="PF20163">
    <property type="entry name" value="DUF6536"/>
    <property type="match status" value="1"/>
</dbReference>
<feature type="transmembrane region" description="Helical" evidence="1">
    <location>
        <begin position="505"/>
        <end position="528"/>
    </location>
</feature>
<evidence type="ECO:0000259" key="2">
    <source>
        <dbReference type="Pfam" id="PF20163"/>
    </source>
</evidence>
<dbReference type="VEuPathDB" id="FungiDB:P168DRAFT_224540"/>
<feature type="domain" description="DUF6536" evidence="2">
    <location>
        <begin position="51"/>
        <end position="206"/>
    </location>
</feature>
<evidence type="ECO:0000256" key="1">
    <source>
        <dbReference type="SAM" id="Phobius"/>
    </source>
</evidence>
<dbReference type="RefSeq" id="XP_024689125.1">
    <property type="nucleotide sequence ID" value="XM_024833114.1"/>
</dbReference>
<feature type="transmembrane region" description="Helical" evidence="1">
    <location>
        <begin position="54"/>
        <end position="81"/>
    </location>
</feature>
<gene>
    <name evidence="3" type="ORF">P168DRAFT_224540</name>
</gene>
<feature type="transmembrane region" description="Helical" evidence="1">
    <location>
        <begin position="621"/>
        <end position="641"/>
    </location>
</feature>
<name>A0A2I1CSE1_ASPC2</name>
<keyword evidence="1" id="KW-0472">Membrane</keyword>